<dbReference type="InterPro" id="IPR005184">
    <property type="entry name" value="DUF306_Meta_HslJ"/>
</dbReference>
<dbReference type="AlphaFoldDB" id="A0A2K8K5S9"/>
<evidence type="ECO:0000256" key="1">
    <source>
        <dbReference type="SAM" id="SignalP"/>
    </source>
</evidence>
<name>A0A2K8K5S9_9RHOB</name>
<gene>
    <name evidence="3" type="ORF">BG454_02165</name>
</gene>
<organism evidence="3 4">
    <name type="scientific">Roseinatronobacter bogoriensis subsp. barguzinensis</name>
    <dbReference type="NCBI Taxonomy" id="441209"/>
    <lineage>
        <taxon>Bacteria</taxon>
        <taxon>Pseudomonadati</taxon>
        <taxon>Pseudomonadota</taxon>
        <taxon>Alphaproteobacteria</taxon>
        <taxon>Rhodobacterales</taxon>
        <taxon>Paracoccaceae</taxon>
        <taxon>Roseinatronobacter</taxon>
    </lineage>
</organism>
<dbReference type="OrthoDB" id="9809132at2"/>
<reference evidence="3 4" key="1">
    <citation type="submission" date="2017-11" db="EMBL/GenBank/DDBJ databases">
        <title>Revised Sequence and Annotation of the Rhodobaca barguzinensis strain alga05 Genome.</title>
        <authorList>
            <person name="Kopejtka K."/>
            <person name="Tomasch J.M."/>
            <person name="Bunk B."/>
            <person name="Koblizek M."/>
        </authorList>
    </citation>
    <scope>NUCLEOTIDE SEQUENCE [LARGE SCALE GENOMIC DNA]</scope>
    <source>
        <strain evidence="4">alga05</strain>
    </source>
</reference>
<dbReference type="Gene3D" id="2.40.128.270">
    <property type="match status" value="1"/>
</dbReference>
<dbReference type="InterPro" id="IPR038670">
    <property type="entry name" value="HslJ-like_sf"/>
</dbReference>
<dbReference type="EMBL" id="CP024899">
    <property type="protein sequence ID" value="ATX64787.1"/>
    <property type="molecule type" value="Genomic_DNA"/>
</dbReference>
<sequence length="403" mass="43033">MRHAYAVLFMCFLAPPALSQEGAVTITWAEPAEPDSGVLLLIRNEDGENSLSLRHPVEAGDTAAQIDLPPLPRTAQALQAGMITEGSVTLQSAIIPISNRTAPDLTLALHQSLAIGFSDLWECADRVQIQITQENDELVLRHSGGILLLAAQPDAESTFADDAGSVLHFTGNQAELTMPGQPEVVCEPTLFKPVLPLEAVAANGEWRIELGLETALIDLPGLEDETLPSDGLGISAPRNGAMNVSARSLSLRLTQGRCRLPDNNLIYPISAELTLHATATISDGCAGSALDLLSGRSWYVSSLFGSVLAPNAGEARAMTLQINNGQISGRGTCNRYVGRAKVEDGQLAFRELGTTRLACPTDLRNLELRFLDALEVATGFDISRDGMLILRSGPMPILTAVRR</sequence>
<dbReference type="Proteomes" id="UP000228948">
    <property type="component" value="Chromosome"/>
</dbReference>
<protein>
    <submittedName>
        <fullName evidence="3">META domain-containing protein</fullName>
    </submittedName>
</protein>
<dbReference type="PANTHER" id="PTHR35535">
    <property type="entry name" value="HEAT SHOCK PROTEIN HSLJ"/>
    <property type="match status" value="1"/>
</dbReference>
<keyword evidence="4" id="KW-1185">Reference proteome</keyword>
<dbReference type="STRING" id="441209.GCA_001870665_00794"/>
<evidence type="ECO:0000313" key="4">
    <source>
        <dbReference type="Proteomes" id="UP000228948"/>
    </source>
</evidence>
<evidence type="ECO:0000313" key="3">
    <source>
        <dbReference type="EMBL" id="ATX64787.1"/>
    </source>
</evidence>
<feature type="domain" description="DUF306" evidence="2">
    <location>
        <begin position="293"/>
        <end position="392"/>
    </location>
</feature>
<dbReference type="KEGG" id="rbg:BG454_02165"/>
<feature type="chain" id="PRO_5014687902" evidence="1">
    <location>
        <begin position="20"/>
        <end position="403"/>
    </location>
</feature>
<proteinExistence type="predicted"/>
<accession>A0A2K8K5S9</accession>
<dbReference type="InterPro" id="IPR053147">
    <property type="entry name" value="Hsp_HslJ-like"/>
</dbReference>
<feature type="signal peptide" evidence="1">
    <location>
        <begin position="1"/>
        <end position="19"/>
    </location>
</feature>
<keyword evidence="1" id="KW-0732">Signal</keyword>
<evidence type="ECO:0000259" key="2">
    <source>
        <dbReference type="Pfam" id="PF03724"/>
    </source>
</evidence>
<dbReference type="PANTHER" id="PTHR35535:SF1">
    <property type="entry name" value="HEAT SHOCK PROTEIN HSLJ"/>
    <property type="match status" value="1"/>
</dbReference>
<dbReference type="Pfam" id="PF03724">
    <property type="entry name" value="META"/>
    <property type="match status" value="1"/>
</dbReference>
<dbReference type="RefSeq" id="WP_071479887.1">
    <property type="nucleotide sequence ID" value="NZ_CP024899.1"/>
</dbReference>